<sequence length="374" mass="39348">MTALATVAPSDREAGAAGPPLIVAAKLLRWLRFASLLIAMGTLYGLALPLLMANTAVYTSLPRQVWAFCLLTAVALVAGCLIAVDRLAGWARWVLLAAVAAASGLATTGIRADHLTAEAEWSYGVIGWFAMVLLLDRGRAAAAFLVAHTVVSFAQAALLGQDVVGMVVVAAIVLGCQSPVLAGALALRRIADDVAAARRAREEVRTAEAVAERLHESRLARYADLAGTTVPLLERLTDGSADLSDARVRADYTAEAAKLRRLFAENDDVPDPLLHELEACVDLAQRRGIAVYLGTCGEWVTPPLAVRRALIEPVVWAASAATAARVTVIGSAEGVTVSVVADAPADLAPQAEAPVAVTRMVDGTRVWVEAAWRR</sequence>
<keyword evidence="3" id="KW-1185">Reference proteome</keyword>
<feature type="transmembrane region" description="Helical" evidence="1">
    <location>
        <begin position="65"/>
        <end position="84"/>
    </location>
</feature>
<evidence type="ECO:0008006" key="4">
    <source>
        <dbReference type="Google" id="ProtNLM"/>
    </source>
</evidence>
<keyword evidence="1" id="KW-1133">Transmembrane helix</keyword>
<feature type="transmembrane region" description="Helical" evidence="1">
    <location>
        <begin position="30"/>
        <end position="53"/>
    </location>
</feature>
<feature type="transmembrane region" description="Helical" evidence="1">
    <location>
        <begin position="164"/>
        <end position="187"/>
    </location>
</feature>
<feature type="transmembrane region" description="Helical" evidence="1">
    <location>
        <begin position="90"/>
        <end position="110"/>
    </location>
</feature>
<dbReference type="EMBL" id="BMRB01000004">
    <property type="protein sequence ID" value="GGS46589.1"/>
    <property type="molecule type" value="Genomic_DNA"/>
</dbReference>
<reference evidence="2" key="1">
    <citation type="journal article" date="2014" name="Int. J. Syst. Evol. Microbiol.">
        <title>Complete genome sequence of Corynebacterium casei LMG S-19264T (=DSM 44701T), isolated from a smear-ripened cheese.</title>
        <authorList>
            <consortium name="US DOE Joint Genome Institute (JGI-PGF)"/>
            <person name="Walter F."/>
            <person name="Albersmeier A."/>
            <person name="Kalinowski J."/>
            <person name="Ruckert C."/>
        </authorList>
    </citation>
    <scope>NUCLEOTIDE SEQUENCE</scope>
    <source>
        <strain evidence="2">JCM 3276</strain>
    </source>
</reference>
<comment type="caution">
    <text evidence="2">The sequence shown here is derived from an EMBL/GenBank/DDBJ whole genome shotgun (WGS) entry which is preliminary data.</text>
</comment>
<evidence type="ECO:0000313" key="2">
    <source>
        <dbReference type="EMBL" id="GGS46589.1"/>
    </source>
</evidence>
<organism evidence="2 3">
    <name type="scientific">Actinokineospora fastidiosa</name>
    <dbReference type="NCBI Taxonomy" id="1816"/>
    <lineage>
        <taxon>Bacteria</taxon>
        <taxon>Bacillati</taxon>
        <taxon>Actinomycetota</taxon>
        <taxon>Actinomycetes</taxon>
        <taxon>Pseudonocardiales</taxon>
        <taxon>Pseudonocardiaceae</taxon>
        <taxon>Actinokineospora</taxon>
    </lineage>
</organism>
<dbReference type="RefSeq" id="WP_189212754.1">
    <property type="nucleotide sequence ID" value="NZ_BMRB01000004.1"/>
</dbReference>
<keyword evidence="1" id="KW-0472">Membrane</keyword>
<gene>
    <name evidence="2" type="ORF">GCM10010171_47250</name>
</gene>
<dbReference type="Proteomes" id="UP000660680">
    <property type="component" value="Unassembled WGS sequence"/>
</dbReference>
<proteinExistence type="predicted"/>
<evidence type="ECO:0000256" key="1">
    <source>
        <dbReference type="SAM" id="Phobius"/>
    </source>
</evidence>
<name>A0A918LH57_9PSEU</name>
<reference evidence="2" key="2">
    <citation type="submission" date="2020-09" db="EMBL/GenBank/DDBJ databases">
        <authorList>
            <person name="Sun Q."/>
            <person name="Ohkuma M."/>
        </authorList>
    </citation>
    <scope>NUCLEOTIDE SEQUENCE</scope>
    <source>
        <strain evidence="2">JCM 3276</strain>
    </source>
</reference>
<accession>A0A918LH57</accession>
<dbReference type="AlphaFoldDB" id="A0A918LH57"/>
<keyword evidence="1" id="KW-0812">Transmembrane</keyword>
<protein>
    <recommendedName>
        <fullName evidence="4">NanT5</fullName>
    </recommendedName>
</protein>
<feature type="transmembrane region" description="Helical" evidence="1">
    <location>
        <begin position="140"/>
        <end position="158"/>
    </location>
</feature>
<evidence type="ECO:0000313" key="3">
    <source>
        <dbReference type="Proteomes" id="UP000660680"/>
    </source>
</evidence>